<gene>
    <name evidence="1" type="ORF">H5410_033173</name>
</gene>
<reference evidence="1 2" key="1">
    <citation type="submission" date="2020-09" db="EMBL/GenBank/DDBJ databases">
        <title>De no assembly of potato wild relative species, Solanum commersonii.</title>
        <authorList>
            <person name="Cho K."/>
        </authorList>
    </citation>
    <scope>NUCLEOTIDE SEQUENCE [LARGE SCALE GENOMIC DNA]</scope>
    <source>
        <strain evidence="1">LZ3.2</strain>
        <tissue evidence="1">Leaf</tissue>
    </source>
</reference>
<protein>
    <submittedName>
        <fullName evidence="1">Uncharacterized protein</fullName>
    </submittedName>
</protein>
<dbReference type="EMBL" id="JACXVP010000006">
    <property type="protein sequence ID" value="KAG5601803.1"/>
    <property type="molecule type" value="Genomic_DNA"/>
</dbReference>
<organism evidence="1 2">
    <name type="scientific">Solanum commersonii</name>
    <name type="common">Commerson's wild potato</name>
    <name type="synonym">Commerson's nightshade</name>
    <dbReference type="NCBI Taxonomy" id="4109"/>
    <lineage>
        <taxon>Eukaryota</taxon>
        <taxon>Viridiplantae</taxon>
        <taxon>Streptophyta</taxon>
        <taxon>Embryophyta</taxon>
        <taxon>Tracheophyta</taxon>
        <taxon>Spermatophyta</taxon>
        <taxon>Magnoliopsida</taxon>
        <taxon>eudicotyledons</taxon>
        <taxon>Gunneridae</taxon>
        <taxon>Pentapetalae</taxon>
        <taxon>asterids</taxon>
        <taxon>lamiids</taxon>
        <taxon>Solanales</taxon>
        <taxon>Solanaceae</taxon>
        <taxon>Solanoideae</taxon>
        <taxon>Solaneae</taxon>
        <taxon>Solanum</taxon>
    </lineage>
</organism>
<keyword evidence="2" id="KW-1185">Reference proteome</keyword>
<name>A0A9J5YM19_SOLCO</name>
<accession>A0A9J5YM19</accession>
<evidence type="ECO:0000313" key="1">
    <source>
        <dbReference type="EMBL" id="KAG5601803.1"/>
    </source>
</evidence>
<evidence type="ECO:0000313" key="2">
    <source>
        <dbReference type="Proteomes" id="UP000824120"/>
    </source>
</evidence>
<dbReference type="AlphaFoldDB" id="A0A9J5YM19"/>
<dbReference type="Proteomes" id="UP000824120">
    <property type="component" value="Chromosome 6"/>
</dbReference>
<proteinExistence type="predicted"/>
<sequence>MESFRGILSYSPSFADSPTLKLIELIDCMESVGVSAMNIKRDIEENTGCDSLHVLVVNQK</sequence>
<comment type="caution">
    <text evidence="1">The sequence shown here is derived from an EMBL/GenBank/DDBJ whole genome shotgun (WGS) entry which is preliminary data.</text>
</comment>